<dbReference type="AlphaFoldDB" id="A0A0F9HDA6"/>
<proteinExistence type="predicted"/>
<comment type="caution">
    <text evidence="1">The sequence shown here is derived from an EMBL/GenBank/DDBJ whole genome shotgun (WGS) entry which is preliminary data.</text>
</comment>
<accession>A0A0F9HDA6</accession>
<sequence length="73" mass="8795">MLRDHEIPDLIVSLRDDLEKFIDNAIENRKYRLGELTDILHSHMGKKMTDQCYRIAWYEHELCRHGIKNPVPY</sequence>
<reference evidence="1" key="1">
    <citation type="journal article" date="2015" name="Nature">
        <title>Complex archaea that bridge the gap between prokaryotes and eukaryotes.</title>
        <authorList>
            <person name="Spang A."/>
            <person name="Saw J.H."/>
            <person name="Jorgensen S.L."/>
            <person name="Zaremba-Niedzwiedzka K."/>
            <person name="Martijn J."/>
            <person name="Lind A.E."/>
            <person name="van Eijk R."/>
            <person name="Schleper C."/>
            <person name="Guy L."/>
            <person name="Ettema T.J."/>
        </authorList>
    </citation>
    <scope>NUCLEOTIDE SEQUENCE</scope>
</reference>
<gene>
    <name evidence="1" type="ORF">LCGC14_1797580</name>
</gene>
<protein>
    <submittedName>
        <fullName evidence="1">Uncharacterized protein</fullName>
    </submittedName>
</protein>
<evidence type="ECO:0000313" key="1">
    <source>
        <dbReference type="EMBL" id="KKM01122.1"/>
    </source>
</evidence>
<dbReference type="EMBL" id="LAZR01017268">
    <property type="protein sequence ID" value="KKM01122.1"/>
    <property type="molecule type" value="Genomic_DNA"/>
</dbReference>
<organism evidence="1">
    <name type="scientific">marine sediment metagenome</name>
    <dbReference type="NCBI Taxonomy" id="412755"/>
    <lineage>
        <taxon>unclassified sequences</taxon>
        <taxon>metagenomes</taxon>
        <taxon>ecological metagenomes</taxon>
    </lineage>
</organism>
<name>A0A0F9HDA6_9ZZZZ</name>